<dbReference type="Gene3D" id="3.40.50.300">
    <property type="entry name" value="P-loop containing nucleotide triphosphate hydrolases"/>
    <property type="match status" value="1"/>
</dbReference>
<keyword evidence="2" id="KW-0488">Methylation</keyword>
<dbReference type="PANTHER" id="PTHR24072">
    <property type="entry name" value="RHO FAMILY GTPASE"/>
    <property type="match status" value="1"/>
</dbReference>
<keyword evidence="5" id="KW-0472">Membrane</keyword>
<sequence>MSYTDNKFPADCVPAVFDNCTVTHMYGEDPYHLALLDTVVRVSGHMEYDRLRLESYAQTDVFLVCFSVVSPASFEHVKEKWVSEVSHHCPGVPFLIVETQIDLREDVQVTERLSRQGQRPVTTEQGERLVRELGATGYVECSALTRQGVKNVFDEVR</sequence>
<dbReference type="PROSITE" id="PS51421">
    <property type="entry name" value="RAS"/>
    <property type="match status" value="1"/>
</dbReference>
<dbReference type="AlphaFoldDB" id="A0A8H6X8M1"/>
<dbReference type="NCBIfam" id="TIGR00231">
    <property type="entry name" value="small_GTP"/>
    <property type="match status" value="1"/>
</dbReference>
<dbReference type="GO" id="GO:0003924">
    <property type="term" value="F:GTPase activity"/>
    <property type="evidence" value="ECO:0007669"/>
    <property type="project" value="InterPro"/>
</dbReference>
<evidence type="ECO:0000256" key="1">
    <source>
        <dbReference type="ARBA" id="ARBA00004370"/>
    </source>
</evidence>
<organism evidence="6 7">
    <name type="scientific">Mycena venus</name>
    <dbReference type="NCBI Taxonomy" id="2733690"/>
    <lineage>
        <taxon>Eukaryota</taxon>
        <taxon>Fungi</taxon>
        <taxon>Dikarya</taxon>
        <taxon>Basidiomycota</taxon>
        <taxon>Agaricomycotina</taxon>
        <taxon>Agaricomycetes</taxon>
        <taxon>Agaricomycetidae</taxon>
        <taxon>Agaricales</taxon>
        <taxon>Marasmiineae</taxon>
        <taxon>Mycenaceae</taxon>
        <taxon>Mycena</taxon>
    </lineage>
</organism>
<dbReference type="EMBL" id="JACAZI010000023">
    <property type="protein sequence ID" value="KAF7336127.1"/>
    <property type="molecule type" value="Genomic_DNA"/>
</dbReference>
<dbReference type="InterPro" id="IPR005225">
    <property type="entry name" value="Small_GTP-bd"/>
</dbReference>
<name>A0A8H6X8M1_9AGAR</name>
<dbReference type="SMART" id="SM00175">
    <property type="entry name" value="RAB"/>
    <property type="match status" value="1"/>
</dbReference>
<keyword evidence="3" id="KW-0547">Nucleotide-binding</keyword>
<dbReference type="SUPFAM" id="SSF52540">
    <property type="entry name" value="P-loop containing nucleoside triphosphate hydrolases"/>
    <property type="match status" value="1"/>
</dbReference>
<dbReference type="InterPro" id="IPR003578">
    <property type="entry name" value="Small_GTPase_Rho"/>
</dbReference>
<evidence type="ECO:0000313" key="7">
    <source>
        <dbReference type="Proteomes" id="UP000620124"/>
    </source>
</evidence>
<dbReference type="GO" id="GO:0016020">
    <property type="term" value="C:membrane"/>
    <property type="evidence" value="ECO:0007669"/>
    <property type="project" value="UniProtKB-SubCell"/>
</dbReference>
<dbReference type="GO" id="GO:0005525">
    <property type="term" value="F:GTP binding"/>
    <property type="evidence" value="ECO:0007669"/>
    <property type="project" value="UniProtKB-KW"/>
</dbReference>
<evidence type="ECO:0000256" key="3">
    <source>
        <dbReference type="ARBA" id="ARBA00022741"/>
    </source>
</evidence>
<keyword evidence="6" id="KW-0131">Cell cycle</keyword>
<evidence type="ECO:0000256" key="5">
    <source>
        <dbReference type="ARBA" id="ARBA00023136"/>
    </source>
</evidence>
<keyword evidence="7" id="KW-1185">Reference proteome</keyword>
<dbReference type="Proteomes" id="UP000620124">
    <property type="component" value="Unassembled WGS sequence"/>
</dbReference>
<evidence type="ECO:0000256" key="2">
    <source>
        <dbReference type="ARBA" id="ARBA00022481"/>
    </source>
</evidence>
<dbReference type="InterPro" id="IPR001806">
    <property type="entry name" value="Small_GTPase"/>
</dbReference>
<proteinExistence type="predicted"/>
<keyword evidence="6" id="KW-0132">Cell division</keyword>
<dbReference type="SMART" id="SM00174">
    <property type="entry name" value="RHO"/>
    <property type="match status" value="1"/>
</dbReference>
<protein>
    <submittedName>
        <fullName evidence="6">Cell division control protein 42</fullName>
    </submittedName>
</protein>
<dbReference type="GO" id="GO:0051301">
    <property type="term" value="P:cell division"/>
    <property type="evidence" value="ECO:0007669"/>
    <property type="project" value="UniProtKB-KW"/>
</dbReference>
<dbReference type="FunFam" id="3.40.50.300:FF:002060">
    <property type="entry name" value="Rho family GTPase"/>
    <property type="match status" value="1"/>
</dbReference>
<dbReference type="GO" id="GO:0007264">
    <property type="term" value="P:small GTPase-mediated signal transduction"/>
    <property type="evidence" value="ECO:0007669"/>
    <property type="project" value="InterPro"/>
</dbReference>
<reference evidence="6" key="1">
    <citation type="submission" date="2020-05" db="EMBL/GenBank/DDBJ databases">
        <title>Mycena genomes resolve the evolution of fungal bioluminescence.</title>
        <authorList>
            <person name="Tsai I.J."/>
        </authorList>
    </citation>
    <scope>NUCLEOTIDE SEQUENCE</scope>
    <source>
        <strain evidence="6">CCC161011</strain>
    </source>
</reference>
<dbReference type="PROSITE" id="PS51419">
    <property type="entry name" value="RAB"/>
    <property type="match status" value="1"/>
</dbReference>
<dbReference type="PROSITE" id="PS51420">
    <property type="entry name" value="RHO"/>
    <property type="match status" value="1"/>
</dbReference>
<evidence type="ECO:0000256" key="4">
    <source>
        <dbReference type="ARBA" id="ARBA00023134"/>
    </source>
</evidence>
<dbReference type="SMART" id="SM00173">
    <property type="entry name" value="RAS"/>
    <property type="match status" value="1"/>
</dbReference>
<gene>
    <name evidence="6" type="ORF">MVEN_02159800</name>
</gene>
<comment type="subcellular location">
    <subcellularLocation>
        <location evidence="1">Membrane</location>
    </subcellularLocation>
</comment>
<dbReference type="OrthoDB" id="8830751at2759"/>
<keyword evidence="4" id="KW-0342">GTP-binding</keyword>
<evidence type="ECO:0000313" key="6">
    <source>
        <dbReference type="EMBL" id="KAF7336127.1"/>
    </source>
</evidence>
<dbReference type="Pfam" id="PF00071">
    <property type="entry name" value="Ras"/>
    <property type="match status" value="1"/>
</dbReference>
<dbReference type="InterPro" id="IPR027417">
    <property type="entry name" value="P-loop_NTPase"/>
</dbReference>
<accession>A0A8H6X8M1</accession>
<comment type="caution">
    <text evidence="6">The sequence shown here is derived from an EMBL/GenBank/DDBJ whole genome shotgun (WGS) entry which is preliminary data.</text>
</comment>